<reference evidence="1" key="1">
    <citation type="journal article" date="2015" name="Nature">
        <title>Complex archaea that bridge the gap between prokaryotes and eukaryotes.</title>
        <authorList>
            <person name="Spang A."/>
            <person name="Saw J.H."/>
            <person name="Jorgensen S.L."/>
            <person name="Zaremba-Niedzwiedzka K."/>
            <person name="Martijn J."/>
            <person name="Lind A.E."/>
            <person name="van Eijk R."/>
            <person name="Schleper C."/>
            <person name="Guy L."/>
            <person name="Ettema T.J."/>
        </authorList>
    </citation>
    <scope>NUCLEOTIDE SEQUENCE</scope>
</reference>
<proteinExistence type="predicted"/>
<protein>
    <submittedName>
        <fullName evidence="1">Uncharacterized protein</fullName>
    </submittedName>
</protein>
<name>A0A0F9BI65_9ZZZZ</name>
<evidence type="ECO:0000313" key="1">
    <source>
        <dbReference type="EMBL" id="KKK90299.1"/>
    </source>
</evidence>
<dbReference type="EMBL" id="LAZR01049162">
    <property type="protein sequence ID" value="KKK90299.1"/>
    <property type="molecule type" value="Genomic_DNA"/>
</dbReference>
<gene>
    <name evidence="1" type="ORF">LCGC14_2724420</name>
</gene>
<dbReference type="AlphaFoldDB" id="A0A0F9BI65"/>
<comment type="caution">
    <text evidence="1">The sequence shown here is derived from an EMBL/GenBank/DDBJ whole genome shotgun (WGS) entry which is preliminary data.</text>
</comment>
<sequence length="141" mass="15522">MNTHLYAENVNYWQTSRTGPDTWLEKAKQEIKRSGGVVVGSATVSDDRTGQAGFMLAFEIGPDRFKLTWPVLRPKQGSLFAARIQAATALYHEVKAACVKAKFLGTRSAFLTYLLLPDGQTALEASDAMLSESLPQMLLLK</sequence>
<accession>A0A0F9BI65</accession>
<organism evidence="1">
    <name type="scientific">marine sediment metagenome</name>
    <dbReference type="NCBI Taxonomy" id="412755"/>
    <lineage>
        <taxon>unclassified sequences</taxon>
        <taxon>metagenomes</taxon>
        <taxon>ecological metagenomes</taxon>
    </lineage>
</organism>